<gene>
    <name evidence="1" type="ORF">POCTA_138.1.T0380041</name>
</gene>
<name>A0A8S1U8G5_PAROT</name>
<reference evidence="1" key="1">
    <citation type="submission" date="2021-01" db="EMBL/GenBank/DDBJ databases">
        <authorList>
            <consortium name="Genoscope - CEA"/>
            <person name="William W."/>
        </authorList>
    </citation>
    <scope>NUCLEOTIDE SEQUENCE</scope>
</reference>
<organism evidence="1 2">
    <name type="scientific">Paramecium octaurelia</name>
    <dbReference type="NCBI Taxonomy" id="43137"/>
    <lineage>
        <taxon>Eukaryota</taxon>
        <taxon>Sar</taxon>
        <taxon>Alveolata</taxon>
        <taxon>Ciliophora</taxon>
        <taxon>Intramacronucleata</taxon>
        <taxon>Oligohymenophorea</taxon>
        <taxon>Peniculida</taxon>
        <taxon>Parameciidae</taxon>
        <taxon>Paramecium</taxon>
    </lineage>
</organism>
<dbReference type="Proteomes" id="UP000683925">
    <property type="component" value="Unassembled WGS sequence"/>
</dbReference>
<proteinExistence type="predicted"/>
<protein>
    <submittedName>
        <fullName evidence="1">Uncharacterized protein</fullName>
    </submittedName>
</protein>
<sequence>MDDTYSNRPTSPNSNKTTIESMMNENMKHIEQIAVVFEFI</sequence>
<dbReference type="AlphaFoldDB" id="A0A8S1U8G5"/>
<evidence type="ECO:0000313" key="2">
    <source>
        <dbReference type="Proteomes" id="UP000683925"/>
    </source>
</evidence>
<accession>A0A8S1U8G5</accession>
<comment type="caution">
    <text evidence="1">The sequence shown here is derived from an EMBL/GenBank/DDBJ whole genome shotgun (WGS) entry which is preliminary data.</text>
</comment>
<evidence type="ECO:0000313" key="1">
    <source>
        <dbReference type="EMBL" id="CAD8160177.1"/>
    </source>
</evidence>
<dbReference type="EMBL" id="CAJJDP010000038">
    <property type="protein sequence ID" value="CAD8160177.1"/>
    <property type="molecule type" value="Genomic_DNA"/>
</dbReference>
<keyword evidence="2" id="KW-1185">Reference proteome</keyword>